<proteinExistence type="predicted"/>
<name>A0AAU7CJY2_9BACT</name>
<protein>
    <recommendedName>
        <fullName evidence="2">Transposase</fullName>
    </recommendedName>
</protein>
<dbReference type="RefSeq" id="WP_406698387.1">
    <property type="nucleotide sequence ID" value="NZ_CP155447.1"/>
</dbReference>
<reference evidence="1" key="1">
    <citation type="submission" date="2024-05" db="EMBL/GenBank/DDBJ databases">
        <title>Planctomycetes of the genus Singulisphaera possess chitinolytic capabilities.</title>
        <authorList>
            <person name="Ivanova A."/>
        </authorList>
    </citation>
    <scope>NUCLEOTIDE SEQUENCE</scope>
    <source>
        <strain evidence="1">Ch08T</strain>
    </source>
</reference>
<evidence type="ECO:0008006" key="2">
    <source>
        <dbReference type="Google" id="ProtNLM"/>
    </source>
</evidence>
<organism evidence="1">
    <name type="scientific">Singulisphaera sp. Ch08</name>
    <dbReference type="NCBI Taxonomy" id="3120278"/>
    <lineage>
        <taxon>Bacteria</taxon>
        <taxon>Pseudomonadati</taxon>
        <taxon>Planctomycetota</taxon>
        <taxon>Planctomycetia</taxon>
        <taxon>Isosphaerales</taxon>
        <taxon>Isosphaeraceae</taxon>
        <taxon>Singulisphaera</taxon>
    </lineage>
</organism>
<accession>A0AAU7CJY2</accession>
<dbReference type="AlphaFoldDB" id="A0AAU7CJY2"/>
<evidence type="ECO:0000313" key="1">
    <source>
        <dbReference type="EMBL" id="XBH05560.1"/>
    </source>
</evidence>
<dbReference type="EMBL" id="CP155447">
    <property type="protein sequence ID" value="XBH05560.1"/>
    <property type="molecule type" value="Genomic_DNA"/>
</dbReference>
<gene>
    <name evidence="1" type="ORF">V5E97_05945</name>
</gene>
<sequence>MGYYEKARRDNPIQLELTTSRFKNIHFNLPIGGLRQRLTKHHLSGSRRKALESAITYLENNRRHMAYDQHLKAGYPIGSGVAEGACRHLVKDRMEQTGMRWTVRGAQAMLHLRATYLNDQWAEFVEHRIRREQNRLYEQTAA</sequence>